<evidence type="ECO:0000313" key="6">
    <source>
        <dbReference type="Proteomes" id="UP000774570"/>
    </source>
</evidence>
<organism evidence="5 6">
    <name type="scientific">Actinomadura parmotrematis</name>
    <dbReference type="NCBI Taxonomy" id="2864039"/>
    <lineage>
        <taxon>Bacteria</taxon>
        <taxon>Bacillati</taxon>
        <taxon>Actinomycetota</taxon>
        <taxon>Actinomycetes</taxon>
        <taxon>Streptosporangiales</taxon>
        <taxon>Thermomonosporaceae</taxon>
        <taxon>Actinomadura</taxon>
    </lineage>
</organism>
<name>A0ABS7G4D7_9ACTN</name>
<evidence type="ECO:0000256" key="1">
    <source>
        <dbReference type="ARBA" id="ARBA00023015"/>
    </source>
</evidence>
<dbReference type="InterPro" id="IPR008920">
    <property type="entry name" value="TF_FadR/GntR_C"/>
</dbReference>
<dbReference type="SMART" id="SM00345">
    <property type="entry name" value="HTH_GNTR"/>
    <property type="match status" value="1"/>
</dbReference>
<dbReference type="SUPFAM" id="SSF48008">
    <property type="entry name" value="GntR ligand-binding domain-like"/>
    <property type="match status" value="1"/>
</dbReference>
<comment type="caution">
    <text evidence="5">The sequence shown here is derived from an EMBL/GenBank/DDBJ whole genome shotgun (WGS) entry which is preliminary data.</text>
</comment>
<dbReference type="PROSITE" id="PS50949">
    <property type="entry name" value="HTH_GNTR"/>
    <property type="match status" value="1"/>
</dbReference>
<dbReference type="Pfam" id="PF00392">
    <property type="entry name" value="GntR"/>
    <property type="match status" value="1"/>
</dbReference>
<dbReference type="PRINTS" id="PR00035">
    <property type="entry name" value="HTHGNTR"/>
</dbReference>
<dbReference type="Gene3D" id="1.20.120.530">
    <property type="entry name" value="GntR ligand-binding domain-like"/>
    <property type="match status" value="1"/>
</dbReference>
<dbReference type="CDD" id="cd07377">
    <property type="entry name" value="WHTH_GntR"/>
    <property type="match status" value="1"/>
</dbReference>
<dbReference type="PANTHER" id="PTHR43537:SF5">
    <property type="entry name" value="UXU OPERON TRANSCRIPTIONAL REGULATOR"/>
    <property type="match status" value="1"/>
</dbReference>
<protein>
    <submittedName>
        <fullName evidence="5">GntR family transcriptional regulator</fullName>
    </submittedName>
</protein>
<accession>A0ABS7G4D7</accession>
<dbReference type="SUPFAM" id="SSF46785">
    <property type="entry name" value="Winged helix' DNA-binding domain"/>
    <property type="match status" value="1"/>
</dbReference>
<dbReference type="InterPro" id="IPR036388">
    <property type="entry name" value="WH-like_DNA-bd_sf"/>
</dbReference>
<evidence type="ECO:0000256" key="2">
    <source>
        <dbReference type="ARBA" id="ARBA00023125"/>
    </source>
</evidence>
<sequence length="222" mass="24191">MYAQLIGRILGGEVAPGDLLPPERELTEVFGVNRHAVREALKRLQQAGVVRVAQGGRTQVLDWRRHAGLELLLELTRSGVAEARTVLHDIVVMRQTVGADAARRCARHADARDVARVTEAARRFPADARDRDALVAADLAFWDAVVDGSGNIAYRLALNSLVDAVARLGPETVAGLLEEYADRARHDELAALIAARDGDGAHRAAWDLLGDVVARIEQEEEF</sequence>
<dbReference type="Gene3D" id="1.10.10.10">
    <property type="entry name" value="Winged helix-like DNA-binding domain superfamily/Winged helix DNA-binding domain"/>
    <property type="match status" value="1"/>
</dbReference>
<dbReference type="PANTHER" id="PTHR43537">
    <property type="entry name" value="TRANSCRIPTIONAL REGULATOR, GNTR FAMILY"/>
    <property type="match status" value="1"/>
</dbReference>
<keyword evidence="3" id="KW-0804">Transcription</keyword>
<keyword evidence="1" id="KW-0805">Transcription regulation</keyword>
<dbReference type="Proteomes" id="UP000774570">
    <property type="component" value="Unassembled WGS sequence"/>
</dbReference>
<dbReference type="InterPro" id="IPR000524">
    <property type="entry name" value="Tscrpt_reg_HTH_GntR"/>
</dbReference>
<proteinExistence type="predicted"/>
<feature type="domain" description="HTH gntR-type" evidence="4">
    <location>
        <begin position="1"/>
        <end position="63"/>
    </location>
</feature>
<dbReference type="InterPro" id="IPR011711">
    <property type="entry name" value="GntR_C"/>
</dbReference>
<keyword evidence="2" id="KW-0238">DNA-binding</keyword>
<dbReference type="SMART" id="SM00895">
    <property type="entry name" value="FCD"/>
    <property type="match status" value="1"/>
</dbReference>
<gene>
    <name evidence="5" type="ORF">K1Y72_34950</name>
</gene>
<evidence type="ECO:0000313" key="5">
    <source>
        <dbReference type="EMBL" id="MBW8487596.1"/>
    </source>
</evidence>
<evidence type="ECO:0000256" key="3">
    <source>
        <dbReference type="ARBA" id="ARBA00023163"/>
    </source>
</evidence>
<reference evidence="5 6" key="1">
    <citation type="submission" date="2021-07" db="EMBL/GenBank/DDBJ databases">
        <title>Actinomadura sp. PM05-2 isolated from lichen.</title>
        <authorList>
            <person name="Somphong A."/>
            <person name="Phongsopitanun W."/>
            <person name="Tanasupawat S."/>
            <person name="Peongsungnone V."/>
        </authorList>
    </citation>
    <scope>NUCLEOTIDE SEQUENCE [LARGE SCALE GENOMIC DNA]</scope>
    <source>
        <strain evidence="5 6">PM05-2</strain>
    </source>
</reference>
<keyword evidence="6" id="KW-1185">Reference proteome</keyword>
<evidence type="ECO:0000259" key="4">
    <source>
        <dbReference type="PROSITE" id="PS50949"/>
    </source>
</evidence>
<dbReference type="InterPro" id="IPR036390">
    <property type="entry name" value="WH_DNA-bd_sf"/>
</dbReference>
<dbReference type="EMBL" id="JAIBOA010000037">
    <property type="protein sequence ID" value="MBW8487596.1"/>
    <property type="molecule type" value="Genomic_DNA"/>
</dbReference>
<dbReference type="Pfam" id="PF07729">
    <property type="entry name" value="FCD"/>
    <property type="match status" value="1"/>
</dbReference>